<name>A0A8F5C1M3_9CREN</name>
<comment type="similarity">
    <text evidence="2">Belongs to the UPF0330 family.</text>
</comment>
<dbReference type="HAMAP" id="MF_00794">
    <property type="entry name" value="UPF0330"/>
    <property type="match status" value="1"/>
</dbReference>
<dbReference type="EMBL" id="CP077713">
    <property type="protein sequence ID" value="QXJ35396.1"/>
    <property type="molecule type" value="Genomic_DNA"/>
</dbReference>
<evidence type="ECO:0000313" key="4">
    <source>
        <dbReference type="Proteomes" id="UP000694036"/>
    </source>
</evidence>
<dbReference type="NCBIfam" id="NF010249">
    <property type="entry name" value="PRK13696.1-1"/>
    <property type="match status" value="1"/>
</dbReference>
<dbReference type="InterPro" id="IPR003847">
    <property type="entry name" value="Put_antitoxin"/>
</dbReference>
<sequence length="76" mass="9022">MCLNLRLNTAKTITISEEAYRLLLKEKRDGESFSDVIVKLIKGNRRKIMKYAGIWSDMNDEETNKLFKDLEKIWVR</sequence>
<organism evidence="3 4">
    <name type="scientific">Saccharolobus shibatae</name>
    <dbReference type="NCBI Taxonomy" id="2286"/>
    <lineage>
        <taxon>Archaea</taxon>
        <taxon>Thermoproteota</taxon>
        <taxon>Thermoprotei</taxon>
        <taxon>Sulfolobales</taxon>
        <taxon>Sulfolobaceae</taxon>
        <taxon>Saccharolobus</taxon>
    </lineage>
</organism>
<accession>A0A8F5C1M3</accession>
<proteinExistence type="inferred from homology"/>
<comment type="function">
    <text evidence="2">Possibly the antitoxin component of a toxin-antitoxin (TA) module.</text>
</comment>
<dbReference type="Pfam" id="PF02697">
    <property type="entry name" value="VAPB_antitox"/>
    <property type="match status" value="1"/>
</dbReference>
<reference evidence="3 4" key="1">
    <citation type="journal article" date="2021" name="Environ. Microbiol.">
        <title>New insights into the diversity and evolution of the archaeal mobilome from three complete genomes of Saccharolobus shibatae.</title>
        <authorList>
            <person name="Medvedeva S."/>
            <person name="Brandt D."/>
            <person name="Cvirkaite-Krupovic V."/>
            <person name="Liu Y."/>
            <person name="Severinov K."/>
            <person name="Ishino S."/>
            <person name="Ishino Y."/>
            <person name="Prangishvili D."/>
            <person name="Kalinowski J."/>
            <person name="Krupovic M."/>
        </authorList>
    </citation>
    <scope>NUCLEOTIDE SEQUENCE [LARGE SCALE GENOMIC DNA]</scope>
    <source>
        <strain evidence="3 4">S38A</strain>
    </source>
</reference>
<evidence type="ECO:0000256" key="1">
    <source>
        <dbReference type="ARBA" id="ARBA00022649"/>
    </source>
</evidence>
<evidence type="ECO:0000256" key="2">
    <source>
        <dbReference type="HAMAP-Rule" id="MF_00794"/>
    </source>
</evidence>
<keyword evidence="1" id="KW-1277">Toxin-antitoxin system</keyword>
<dbReference type="AlphaFoldDB" id="A0A8F5C1M3"/>
<gene>
    <name evidence="3" type="ORF">J5U22_01943</name>
</gene>
<dbReference type="RefSeq" id="WP_218257973.1">
    <property type="nucleotide sequence ID" value="NZ_CP077713.1"/>
</dbReference>
<dbReference type="Proteomes" id="UP000694036">
    <property type="component" value="Chromosome"/>
</dbReference>
<evidence type="ECO:0000313" key="3">
    <source>
        <dbReference type="EMBL" id="QXJ35396.1"/>
    </source>
</evidence>
<dbReference type="GeneID" id="65557295"/>
<keyword evidence="4" id="KW-1185">Reference proteome</keyword>
<protein>
    <recommendedName>
        <fullName evidence="2">Putative antitoxin J5U22_01943</fullName>
    </recommendedName>
</protein>